<name>A0A7S0WTB5_9CHLO</name>
<evidence type="ECO:0000256" key="1">
    <source>
        <dbReference type="ARBA" id="ARBA00007692"/>
    </source>
</evidence>
<keyword evidence="3" id="KW-0809">Transit peptide</keyword>
<dbReference type="PANTHER" id="PTHR13068:SF112">
    <property type="entry name" value="TRANSCRIPTION TERMINATION FACTOR 3, MITOCHONDRIAL"/>
    <property type="match status" value="1"/>
</dbReference>
<feature type="compositionally biased region" description="Polar residues" evidence="4">
    <location>
        <begin position="1"/>
        <end position="10"/>
    </location>
</feature>
<dbReference type="PANTHER" id="PTHR13068">
    <property type="entry name" value="CGI-12 PROTEIN-RELATED"/>
    <property type="match status" value="1"/>
</dbReference>
<proteinExistence type="inferred from homology"/>
<evidence type="ECO:0000256" key="2">
    <source>
        <dbReference type="ARBA" id="ARBA00022472"/>
    </source>
</evidence>
<dbReference type="EMBL" id="HBFB01019589">
    <property type="protein sequence ID" value="CAD8683048.1"/>
    <property type="molecule type" value="Transcribed_RNA"/>
</dbReference>
<gene>
    <name evidence="5" type="ORF">CLEI1391_LOCUS11009</name>
</gene>
<keyword evidence="2" id="KW-0805">Transcription regulation</keyword>
<comment type="similarity">
    <text evidence="1">Belongs to the mTERF family.</text>
</comment>
<organism evidence="5">
    <name type="scientific">Chlamydomonas leiostraca</name>
    <dbReference type="NCBI Taxonomy" id="1034604"/>
    <lineage>
        <taxon>Eukaryota</taxon>
        <taxon>Viridiplantae</taxon>
        <taxon>Chlorophyta</taxon>
        <taxon>core chlorophytes</taxon>
        <taxon>Chlorophyceae</taxon>
        <taxon>CS clade</taxon>
        <taxon>Chlamydomonadales</taxon>
        <taxon>Chlamydomonadaceae</taxon>
        <taxon>Chlamydomonas</taxon>
    </lineage>
</organism>
<dbReference type="GO" id="GO:0003676">
    <property type="term" value="F:nucleic acid binding"/>
    <property type="evidence" value="ECO:0007669"/>
    <property type="project" value="InterPro"/>
</dbReference>
<evidence type="ECO:0000313" key="5">
    <source>
        <dbReference type="EMBL" id="CAD8683048.1"/>
    </source>
</evidence>
<dbReference type="GO" id="GO:0006353">
    <property type="term" value="P:DNA-templated transcription termination"/>
    <property type="evidence" value="ECO:0007669"/>
    <property type="project" value="UniProtKB-KW"/>
</dbReference>
<keyword evidence="2" id="KW-0804">Transcription</keyword>
<accession>A0A7S0WTB5</accession>
<dbReference type="InterPro" id="IPR003690">
    <property type="entry name" value="MTERF"/>
</dbReference>
<evidence type="ECO:0000256" key="4">
    <source>
        <dbReference type="SAM" id="MobiDB-lite"/>
    </source>
</evidence>
<dbReference type="AlphaFoldDB" id="A0A7S0WTB5"/>
<reference evidence="5" key="1">
    <citation type="submission" date="2021-01" db="EMBL/GenBank/DDBJ databases">
        <authorList>
            <person name="Corre E."/>
            <person name="Pelletier E."/>
            <person name="Niang G."/>
            <person name="Scheremetjew M."/>
            <person name="Finn R."/>
            <person name="Kale V."/>
            <person name="Holt S."/>
            <person name="Cochrane G."/>
            <person name="Meng A."/>
            <person name="Brown T."/>
            <person name="Cohen L."/>
        </authorList>
    </citation>
    <scope>NUCLEOTIDE SEQUENCE</scope>
    <source>
        <strain evidence="5">SAG 11-49</strain>
    </source>
</reference>
<feature type="region of interest" description="Disordered" evidence="4">
    <location>
        <begin position="1"/>
        <end position="26"/>
    </location>
</feature>
<protein>
    <submittedName>
        <fullName evidence="5">Uncharacterized protein</fullName>
    </submittedName>
</protein>
<evidence type="ECO:0000256" key="3">
    <source>
        <dbReference type="ARBA" id="ARBA00022946"/>
    </source>
</evidence>
<dbReference type="SMART" id="SM00733">
    <property type="entry name" value="Mterf"/>
    <property type="match status" value="3"/>
</dbReference>
<feature type="compositionally biased region" description="Polar residues" evidence="4">
    <location>
        <begin position="17"/>
        <end position="26"/>
    </location>
</feature>
<dbReference type="InterPro" id="IPR038538">
    <property type="entry name" value="MTERF_sf"/>
</dbReference>
<dbReference type="Gene3D" id="1.25.70.10">
    <property type="entry name" value="Transcription termination factor 3, mitochondrial"/>
    <property type="match status" value="1"/>
</dbReference>
<sequence length="234" mass="25683">MDLRASTSGRSHAHCGHSQQRMLLTRTTPRVRAQSRKLCVVPKAFTSSCRELLREYGSIGDDTYSRVNALHGGLLDDIPADTKLMPVLHHLTNNIGLSSQQLQTVLVKHPKVFTYALDDVQDVTAFLTNDLGLSQPDVQAVVSRYPAVFSYSVKGHLRPQLAYLTSLGVQDVAAAVVARPMLLGEGIETVIRFLKVCGVPRRQMASLIVTYPIDYCCRFIFSAQATRGGSQPTA</sequence>
<keyword evidence="2" id="KW-0806">Transcription termination</keyword>
<dbReference type="Pfam" id="PF02536">
    <property type="entry name" value="mTERF"/>
    <property type="match status" value="1"/>
</dbReference>